<evidence type="ECO:0000256" key="5">
    <source>
        <dbReference type="SAM" id="Phobius"/>
    </source>
</evidence>
<evidence type="ECO:0000256" key="1">
    <source>
        <dbReference type="ARBA" id="ARBA00004370"/>
    </source>
</evidence>
<dbReference type="PROSITE" id="PS50262">
    <property type="entry name" value="G_PROTEIN_RECEP_F1_2"/>
    <property type="match status" value="1"/>
</dbReference>
<dbReference type="InterPro" id="IPR017452">
    <property type="entry name" value="GPCR_Rhodpsn_7TM"/>
</dbReference>
<dbReference type="SUPFAM" id="SSF81321">
    <property type="entry name" value="Family A G protein-coupled receptor-like"/>
    <property type="match status" value="1"/>
</dbReference>
<dbReference type="GO" id="GO:0004930">
    <property type="term" value="F:G protein-coupled receptor activity"/>
    <property type="evidence" value="ECO:0007669"/>
    <property type="project" value="InterPro"/>
</dbReference>
<dbReference type="PRINTS" id="PR00237">
    <property type="entry name" value="GPCRRHODOPSN"/>
</dbReference>
<dbReference type="Gene3D" id="1.20.1070.10">
    <property type="entry name" value="Rhodopsin 7-helix transmembrane proteins"/>
    <property type="match status" value="1"/>
</dbReference>
<feature type="transmembrane region" description="Helical" evidence="5">
    <location>
        <begin position="33"/>
        <end position="58"/>
    </location>
</feature>
<evidence type="ECO:0000256" key="4">
    <source>
        <dbReference type="ARBA" id="ARBA00023136"/>
    </source>
</evidence>
<evidence type="ECO:0000256" key="2">
    <source>
        <dbReference type="ARBA" id="ARBA00022692"/>
    </source>
</evidence>
<dbReference type="GO" id="GO:0016020">
    <property type="term" value="C:membrane"/>
    <property type="evidence" value="ECO:0007669"/>
    <property type="project" value="UniProtKB-SubCell"/>
</dbReference>
<accession>A0A914PKU0</accession>
<keyword evidence="7" id="KW-1185">Reference proteome</keyword>
<keyword evidence="2 5" id="KW-0812">Transmembrane</keyword>
<organism evidence="7 8">
    <name type="scientific">Panagrolaimus davidi</name>
    <dbReference type="NCBI Taxonomy" id="227884"/>
    <lineage>
        <taxon>Eukaryota</taxon>
        <taxon>Metazoa</taxon>
        <taxon>Ecdysozoa</taxon>
        <taxon>Nematoda</taxon>
        <taxon>Chromadorea</taxon>
        <taxon>Rhabditida</taxon>
        <taxon>Tylenchina</taxon>
        <taxon>Panagrolaimomorpha</taxon>
        <taxon>Panagrolaimoidea</taxon>
        <taxon>Panagrolaimidae</taxon>
        <taxon>Panagrolaimus</taxon>
    </lineage>
</organism>
<feature type="transmembrane region" description="Helical" evidence="5">
    <location>
        <begin position="70"/>
        <end position="89"/>
    </location>
</feature>
<reference evidence="8" key="1">
    <citation type="submission" date="2022-11" db="UniProtKB">
        <authorList>
            <consortium name="WormBaseParasite"/>
        </authorList>
    </citation>
    <scope>IDENTIFICATION</scope>
</reference>
<dbReference type="InterPro" id="IPR000276">
    <property type="entry name" value="GPCR_Rhodpsn"/>
</dbReference>
<protein>
    <submittedName>
        <fullName evidence="8">G-protein coupled receptors family 1 profile domain-containing protein</fullName>
    </submittedName>
</protein>
<proteinExistence type="predicted"/>
<sequence length="198" mass="22250">MSETTPFTFSPSIQTSLNLSKVVYTTSNLNDHWALLIFRMFIAVISLIGNFLIFYISIRYKDFRKSNSNCLIALLSIGDICLGFGLFIRGLYSIQIIVQDIFIYSTTFCLWISLPQVYGIAFSYIQLSSIAIDRCFAITQLWLSAIIGLICPTIIFYFSITSDLHSQISQCAIGSATKLFDKISSIYAFINAAIVICM</sequence>
<keyword evidence="3 5" id="KW-1133">Transmembrane helix</keyword>
<dbReference type="Proteomes" id="UP000887578">
    <property type="component" value="Unplaced"/>
</dbReference>
<evidence type="ECO:0000259" key="6">
    <source>
        <dbReference type="PROSITE" id="PS50262"/>
    </source>
</evidence>
<keyword evidence="4 5" id="KW-0472">Membrane</keyword>
<feature type="domain" description="G-protein coupled receptors family 1 profile" evidence="6">
    <location>
        <begin position="49"/>
        <end position="138"/>
    </location>
</feature>
<feature type="transmembrane region" description="Helical" evidence="5">
    <location>
        <begin position="101"/>
        <end position="125"/>
    </location>
</feature>
<evidence type="ECO:0000313" key="8">
    <source>
        <dbReference type="WBParaSite" id="PDA_v2.g16431.t1"/>
    </source>
</evidence>
<evidence type="ECO:0000313" key="7">
    <source>
        <dbReference type="Proteomes" id="UP000887578"/>
    </source>
</evidence>
<name>A0A914PKU0_9BILA</name>
<evidence type="ECO:0000256" key="3">
    <source>
        <dbReference type="ARBA" id="ARBA00022989"/>
    </source>
</evidence>
<dbReference type="AlphaFoldDB" id="A0A914PKU0"/>
<feature type="transmembrane region" description="Helical" evidence="5">
    <location>
        <begin position="137"/>
        <end position="160"/>
    </location>
</feature>
<dbReference type="WBParaSite" id="PDA_v2.g16431.t1">
    <property type="protein sequence ID" value="PDA_v2.g16431.t1"/>
    <property type="gene ID" value="PDA_v2.g16431"/>
</dbReference>
<comment type="subcellular location">
    <subcellularLocation>
        <location evidence="1">Membrane</location>
    </subcellularLocation>
</comment>